<sequence>MSQGLHLIFQIAIALLALAMLMWSTGTEERMDCGKGDYDRIDAP</sequence>
<accession>A0AAU7ZTU5</accession>
<keyword evidence="1" id="KW-0812">Transmembrane</keyword>
<reference evidence="2" key="1">
    <citation type="submission" date="2023-08" db="EMBL/GenBank/DDBJ databases">
        <authorList>
            <person name="Messyasz A."/>
            <person name="Mannisto M.K."/>
            <person name="Kerkhof L.J."/>
            <person name="Haggblom M."/>
        </authorList>
    </citation>
    <scope>NUCLEOTIDE SEQUENCE</scope>
    <source>
        <strain evidence="2">X5P6</strain>
    </source>
</reference>
<name>A0AAU7ZTU5_9BACT</name>
<feature type="transmembrane region" description="Helical" evidence="1">
    <location>
        <begin position="6"/>
        <end position="25"/>
    </location>
</feature>
<dbReference type="KEGG" id="tpsc:RBB77_05645"/>
<evidence type="ECO:0000313" key="2">
    <source>
        <dbReference type="EMBL" id="XCB34378.1"/>
    </source>
</evidence>
<dbReference type="RefSeq" id="WP_353065459.1">
    <property type="nucleotide sequence ID" value="NZ_CP132942.1"/>
</dbReference>
<dbReference type="AlphaFoldDB" id="A0AAU7ZTU5"/>
<gene>
    <name evidence="2" type="ORF">RBB77_05645</name>
</gene>
<reference evidence="2" key="2">
    <citation type="journal article" date="2024" name="Environ. Microbiol.">
        <title>Genome analysis and description of Tunturibacter gen. nov. expands the diversity of Terriglobia in tundra soils.</title>
        <authorList>
            <person name="Messyasz A."/>
            <person name="Mannisto M.K."/>
            <person name="Kerkhof L.J."/>
            <person name="Haggblom M.M."/>
        </authorList>
    </citation>
    <scope>NUCLEOTIDE SEQUENCE</scope>
    <source>
        <strain evidence="2">X5P6</strain>
    </source>
</reference>
<organism evidence="2">
    <name type="scientific">Tunturiibacter psychrotolerans</name>
    <dbReference type="NCBI Taxonomy" id="3069686"/>
    <lineage>
        <taxon>Bacteria</taxon>
        <taxon>Pseudomonadati</taxon>
        <taxon>Acidobacteriota</taxon>
        <taxon>Terriglobia</taxon>
        <taxon>Terriglobales</taxon>
        <taxon>Acidobacteriaceae</taxon>
        <taxon>Tunturiibacter</taxon>
    </lineage>
</organism>
<keyword evidence="1" id="KW-0472">Membrane</keyword>
<evidence type="ECO:0000256" key="1">
    <source>
        <dbReference type="SAM" id="Phobius"/>
    </source>
</evidence>
<keyword evidence="1" id="KW-1133">Transmembrane helix</keyword>
<dbReference type="EMBL" id="CP132942">
    <property type="protein sequence ID" value="XCB34378.1"/>
    <property type="molecule type" value="Genomic_DNA"/>
</dbReference>
<proteinExistence type="predicted"/>
<protein>
    <submittedName>
        <fullName evidence="2">Uncharacterized protein</fullName>
    </submittedName>
</protein>